<evidence type="ECO:0000313" key="1">
    <source>
        <dbReference type="EMBL" id="OGY92582.1"/>
    </source>
</evidence>
<evidence type="ECO:0000313" key="2">
    <source>
        <dbReference type="Proteomes" id="UP000178109"/>
    </source>
</evidence>
<dbReference type="EMBL" id="MHKO01000019">
    <property type="protein sequence ID" value="OGY92582.1"/>
    <property type="molecule type" value="Genomic_DNA"/>
</dbReference>
<gene>
    <name evidence="1" type="ORF">A3H70_00810</name>
</gene>
<name>A0A1G2BU15_9BACT</name>
<dbReference type="Proteomes" id="UP000178109">
    <property type="component" value="Unassembled WGS sequence"/>
</dbReference>
<evidence type="ECO:0008006" key="3">
    <source>
        <dbReference type="Google" id="ProtNLM"/>
    </source>
</evidence>
<reference evidence="1 2" key="1">
    <citation type="journal article" date="2016" name="Nat. Commun.">
        <title>Thousands of microbial genomes shed light on interconnected biogeochemical processes in an aquifer system.</title>
        <authorList>
            <person name="Anantharaman K."/>
            <person name="Brown C.T."/>
            <person name="Hug L.A."/>
            <person name="Sharon I."/>
            <person name="Castelle C.J."/>
            <person name="Probst A.J."/>
            <person name="Thomas B.C."/>
            <person name="Singh A."/>
            <person name="Wilkins M.J."/>
            <person name="Karaoz U."/>
            <person name="Brodie E.L."/>
            <person name="Williams K.H."/>
            <person name="Hubbard S.S."/>
            <person name="Banfield J.F."/>
        </authorList>
    </citation>
    <scope>NUCLEOTIDE SEQUENCE [LARGE SCALE GENOMIC DNA]</scope>
</reference>
<dbReference type="AlphaFoldDB" id="A0A1G2BU15"/>
<protein>
    <recommendedName>
        <fullName evidence="3">THIF-type NAD/FAD binding fold domain-containing protein</fullName>
    </recommendedName>
</protein>
<dbReference type="Gene3D" id="3.40.50.720">
    <property type="entry name" value="NAD(P)-binding Rossmann-like Domain"/>
    <property type="match status" value="1"/>
</dbReference>
<accession>A0A1G2BU15</accession>
<proteinExistence type="predicted"/>
<comment type="caution">
    <text evidence="1">The sequence shown here is derived from an EMBL/GenBank/DDBJ whole genome shotgun (WGS) entry which is preliminary data.</text>
</comment>
<organism evidence="1 2">
    <name type="scientific">Candidatus Komeilibacteria bacterium RIFCSPLOWO2_02_FULL_48_11</name>
    <dbReference type="NCBI Taxonomy" id="1798553"/>
    <lineage>
        <taxon>Bacteria</taxon>
        <taxon>Candidatus Komeiliibacteriota</taxon>
    </lineage>
</organism>
<sequence length="281" mass="31870">MEKQIFIYENSPQWNMLFEDGKLLATKGADEIYLIEELADKDSEILYEAYKNEKIHEVKDGATDEKILAVISKLEKAGVIYKKDANIALLKLVNFSVSWIGNPNQKILNLLEQFSKNSKQIHFGADVNTPDILIMIRTSAKLAETMKDYGKIKYPHLFMDIAYDHTLSLGPLVFPGETACLGCFIGRVTRSWGDAEPPKLPNIGNSQELAASLILEQIRAFQKVGSCPELIEKVWTFNLVDLTTKTDNIFRLPWCPVCYPDKPREGLGSFELPWKLKNNQL</sequence>